<evidence type="ECO:0000313" key="9">
    <source>
        <dbReference type="Proteomes" id="UP000734854"/>
    </source>
</evidence>
<dbReference type="InterPro" id="IPR024461">
    <property type="entry name" value="CCDC90-like"/>
</dbReference>
<dbReference type="PANTHER" id="PTHR14360:SF1">
    <property type="entry name" value="PROTEIN FMP32, MITOCHONDRIAL"/>
    <property type="match status" value="1"/>
</dbReference>
<dbReference type="GO" id="GO:0005739">
    <property type="term" value="C:mitochondrion"/>
    <property type="evidence" value="ECO:0007669"/>
    <property type="project" value="UniProtKB-SubCell"/>
</dbReference>
<comment type="caution">
    <text evidence="8">The sequence shown here is derived from an EMBL/GenBank/DDBJ whole genome shotgun (WGS) entry which is preliminary data.</text>
</comment>
<dbReference type="GO" id="GO:0016020">
    <property type="term" value="C:membrane"/>
    <property type="evidence" value="ECO:0007669"/>
    <property type="project" value="UniProtKB-SubCell"/>
</dbReference>
<dbReference type="Pfam" id="PF07798">
    <property type="entry name" value="CCDC90-like"/>
    <property type="match status" value="2"/>
</dbReference>
<evidence type="ECO:0000256" key="6">
    <source>
        <dbReference type="ARBA" id="ARBA00023128"/>
    </source>
</evidence>
<dbReference type="AlphaFoldDB" id="A0A8J5LPA4"/>
<keyword evidence="6" id="KW-0496">Mitochondrion</keyword>
<sequence length="253" mass="27691">MSSLAAIACKRGGAVAFRSQSRAGWPSPWSMASEFSSHRCSSSSSFSSSSSQLLAKPKANRVFLVDTLALVKSLEVQGLPTKQAEAVTSAITEVLNDTLERVAQSYSPKEEVHKNQLIQDANLSKSTISLPCKEKPKSFRLPWKRWAVSSGSCSCTVLIFITSNDADPLSCDRYEIDKLAAGQRLDLNLERGQMRDELAKQNAETTLFTTKLDREIHTLRAQLEAAKYDVIKYCMGTLVSISAAGLAVVRILL</sequence>
<evidence type="ECO:0000256" key="4">
    <source>
        <dbReference type="ARBA" id="ARBA00022989"/>
    </source>
</evidence>
<evidence type="ECO:0000256" key="1">
    <source>
        <dbReference type="ARBA" id="ARBA00004173"/>
    </source>
</evidence>
<dbReference type="PANTHER" id="PTHR14360">
    <property type="entry name" value="PROTEIN FMP32, MITOCHONDRIAL"/>
    <property type="match status" value="1"/>
</dbReference>
<keyword evidence="9" id="KW-1185">Reference proteome</keyword>
<keyword evidence="3" id="KW-0812">Transmembrane</keyword>
<proteinExistence type="predicted"/>
<comment type="subcellular location">
    <subcellularLocation>
        <location evidence="2">Membrane</location>
    </subcellularLocation>
    <subcellularLocation>
        <location evidence="1">Mitochondrion</location>
    </subcellularLocation>
</comment>
<reference evidence="8 9" key="1">
    <citation type="submission" date="2020-08" db="EMBL/GenBank/DDBJ databases">
        <title>Plant Genome Project.</title>
        <authorList>
            <person name="Zhang R.-G."/>
        </authorList>
    </citation>
    <scope>NUCLEOTIDE SEQUENCE [LARGE SCALE GENOMIC DNA]</scope>
    <source>
        <tissue evidence="8">Rhizome</tissue>
    </source>
</reference>
<keyword evidence="5" id="KW-0175">Coiled coil</keyword>
<evidence type="ECO:0000313" key="8">
    <source>
        <dbReference type="EMBL" id="KAG6522763.1"/>
    </source>
</evidence>
<accession>A0A8J5LPA4</accession>
<gene>
    <name evidence="8" type="ORF">ZIOFF_019915</name>
</gene>
<evidence type="ECO:0000256" key="7">
    <source>
        <dbReference type="ARBA" id="ARBA00023136"/>
    </source>
</evidence>
<dbReference type="Gene3D" id="1.20.5.340">
    <property type="match status" value="1"/>
</dbReference>
<keyword evidence="4" id="KW-1133">Transmembrane helix</keyword>
<keyword evidence="7" id="KW-0472">Membrane</keyword>
<organism evidence="8 9">
    <name type="scientific">Zingiber officinale</name>
    <name type="common">Ginger</name>
    <name type="synonym">Amomum zingiber</name>
    <dbReference type="NCBI Taxonomy" id="94328"/>
    <lineage>
        <taxon>Eukaryota</taxon>
        <taxon>Viridiplantae</taxon>
        <taxon>Streptophyta</taxon>
        <taxon>Embryophyta</taxon>
        <taxon>Tracheophyta</taxon>
        <taxon>Spermatophyta</taxon>
        <taxon>Magnoliopsida</taxon>
        <taxon>Liliopsida</taxon>
        <taxon>Zingiberales</taxon>
        <taxon>Zingiberaceae</taxon>
        <taxon>Zingiber</taxon>
    </lineage>
</organism>
<name>A0A8J5LPA4_ZINOF</name>
<dbReference type="EMBL" id="JACMSC010000005">
    <property type="protein sequence ID" value="KAG6522763.1"/>
    <property type="molecule type" value="Genomic_DNA"/>
</dbReference>
<dbReference type="Proteomes" id="UP000734854">
    <property type="component" value="Unassembled WGS sequence"/>
</dbReference>
<evidence type="ECO:0000256" key="3">
    <source>
        <dbReference type="ARBA" id="ARBA00022692"/>
    </source>
</evidence>
<evidence type="ECO:0000256" key="5">
    <source>
        <dbReference type="ARBA" id="ARBA00023054"/>
    </source>
</evidence>
<evidence type="ECO:0000256" key="2">
    <source>
        <dbReference type="ARBA" id="ARBA00004370"/>
    </source>
</evidence>
<protein>
    <submittedName>
        <fullName evidence="8">Uncharacterized protein</fullName>
    </submittedName>
</protein>